<dbReference type="AlphaFoldDB" id="X0TNG9"/>
<proteinExistence type="predicted"/>
<sequence length="32" mass="3753">DGETSWICEACRDYVDQFFPEELRRGSKEKTG</sequence>
<dbReference type="EMBL" id="BARS01015822">
    <property type="protein sequence ID" value="GAF94779.1"/>
    <property type="molecule type" value="Genomic_DNA"/>
</dbReference>
<comment type="caution">
    <text evidence="1">The sequence shown here is derived from an EMBL/GenBank/DDBJ whole genome shotgun (WGS) entry which is preliminary data.</text>
</comment>
<protein>
    <submittedName>
        <fullName evidence="1">Uncharacterized protein</fullName>
    </submittedName>
</protein>
<accession>X0TNG9</accession>
<reference evidence="1" key="1">
    <citation type="journal article" date="2014" name="Front. Microbiol.">
        <title>High frequency of phylogenetically diverse reductive dehalogenase-homologous genes in deep subseafloor sedimentary metagenomes.</title>
        <authorList>
            <person name="Kawai M."/>
            <person name="Futagami T."/>
            <person name="Toyoda A."/>
            <person name="Takaki Y."/>
            <person name="Nishi S."/>
            <person name="Hori S."/>
            <person name="Arai W."/>
            <person name="Tsubouchi T."/>
            <person name="Morono Y."/>
            <person name="Uchiyama I."/>
            <person name="Ito T."/>
            <person name="Fujiyama A."/>
            <person name="Inagaki F."/>
            <person name="Takami H."/>
        </authorList>
    </citation>
    <scope>NUCLEOTIDE SEQUENCE</scope>
    <source>
        <strain evidence="1">Expedition CK06-06</strain>
    </source>
</reference>
<gene>
    <name evidence="1" type="ORF">S01H1_26129</name>
</gene>
<evidence type="ECO:0000313" key="1">
    <source>
        <dbReference type="EMBL" id="GAF94779.1"/>
    </source>
</evidence>
<feature type="non-terminal residue" evidence="1">
    <location>
        <position position="1"/>
    </location>
</feature>
<name>X0TNG9_9ZZZZ</name>
<organism evidence="1">
    <name type="scientific">marine sediment metagenome</name>
    <dbReference type="NCBI Taxonomy" id="412755"/>
    <lineage>
        <taxon>unclassified sequences</taxon>
        <taxon>metagenomes</taxon>
        <taxon>ecological metagenomes</taxon>
    </lineage>
</organism>